<dbReference type="Pfam" id="PF00005">
    <property type="entry name" value="ABC_tran"/>
    <property type="match status" value="1"/>
</dbReference>
<keyword evidence="7" id="KW-0472">Membrane</keyword>
<keyword evidence="6" id="KW-0067">ATP-binding</keyword>
<sequence>MKHLVAAENLAIAYPGGHIALQDVSFALAPGETLGIVGESGSGKTTLIRQLVNLPSSHAAVVAGRILFRDEDVAGLSAERWRQLRGGHIAMVFQNPGASLNPMLSVERQFVEAIRNHRNLSRKEARALALEEIARLDLQDPPAILASRPWQLSGGMKQRVAIAIALAMDPELILADEPTAALDMSTQATVMAEFAERRRSRNAAIIVVSHNICACARIADRLMVMRHGRVEDFDTTAAIFSRPADSYAGQLLRAIPQLQADRHGRDRH</sequence>
<organism evidence="9 10">
    <name type="scientific">Desulfobulbus oralis</name>
    <dbReference type="NCBI Taxonomy" id="1986146"/>
    <lineage>
        <taxon>Bacteria</taxon>
        <taxon>Pseudomonadati</taxon>
        <taxon>Thermodesulfobacteriota</taxon>
        <taxon>Desulfobulbia</taxon>
        <taxon>Desulfobulbales</taxon>
        <taxon>Desulfobulbaceae</taxon>
        <taxon>Desulfobulbus</taxon>
    </lineage>
</organism>
<dbReference type="OrthoDB" id="9809450at2"/>
<reference evidence="9 10" key="1">
    <citation type="journal article" date="2018" name="MBio">
        <title>Insights into the evolution of host association through the isolation and characterization of a novel human periodontal pathobiont, Desulfobulbus oralis.</title>
        <authorList>
            <person name="Cross K.L."/>
            <person name="Chirania P."/>
            <person name="Xiong W."/>
            <person name="Beall C.J."/>
            <person name="Elkins J.G."/>
            <person name="Giannone R.J."/>
            <person name="Griffen A.L."/>
            <person name="Guss A.M."/>
            <person name="Hettich R.L."/>
            <person name="Joshi S.S."/>
            <person name="Mokrzan E.M."/>
            <person name="Martin R.K."/>
            <person name="Zhulin I.B."/>
            <person name="Leys E.J."/>
            <person name="Podar M."/>
        </authorList>
    </citation>
    <scope>NUCLEOTIDE SEQUENCE [LARGE SCALE GENOMIC DNA]</scope>
    <source>
        <strain evidence="9 10">ORNL</strain>
    </source>
</reference>
<dbReference type="AlphaFoldDB" id="A0A2L1GMX8"/>
<dbReference type="KEGG" id="deo:CAY53_05725"/>
<dbReference type="GO" id="GO:0016887">
    <property type="term" value="F:ATP hydrolysis activity"/>
    <property type="evidence" value="ECO:0007669"/>
    <property type="project" value="InterPro"/>
</dbReference>
<evidence type="ECO:0000256" key="4">
    <source>
        <dbReference type="ARBA" id="ARBA00022475"/>
    </source>
</evidence>
<dbReference type="PANTHER" id="PTHR43297:SF2">
    <property type="entry name" value="DIPEPTIDE TRANSPORT ATP-BINDING PROTEIN DPPD"/>
    <property type="match status" value="1"/>
</dbReference>
<dbReference type="InterPro" id="IPR017871">
    <property type="entry name" value="ABC_transporter-like_CS"/>
</dbReference>
<keyword evidence="10" id="KW-1185">Reference proteome</keyword>
<feature type="domain" description="ABC transporter" evidence="8">
    <location>
        <begin position="5"/>
        <end position="252"/>
    </location>
</feature>
<evidence type="ECO:0000313" key="10">
    <source>
        <dbReference type="Proteomes" id="UP000239867"/>
    </source>
</evidence>
<dbReference type="InterPro" id="IPR050388">
    <property type="entry name" value="ABC_Ni/Peptide_Import"/>
</dbReference>
<evidence type="ECO:0000256" key="6">
    <source>
        <dbReference type="ARBA" id="ARBA00022840"/>
    </source>
</evidence>
<evidence type="ECO:0000256" key="1">
    <source>
        <dbReference type="ARBA" id="ARBA00004417"/>
    </source>
</evidence>
<dbReference type="SMART" id="SM00382">
    <property type="entry name" value="AAA"/>
    <property type="match status" value="1"/>
</dbReference>
<keyword evidence="5" id="KW-0547">Nucleotide-binding</keyword>
<evidence type="ECO:0000256" key="5">
    <source>
        <dbReference type="ARBA" id="ARBA00022741"/>
    </source>
</evidence>
<dbReference type="GO" id="GO:0005886">
    <property type="term" value="C:plasma membrane"/>
    <property type="evidence" value="ECO:0007669"/>
    <property type="project" value="UniProtKB-SubCell"/>
</dbReference>
<comment type="similarity">
    <text evidence="2">Belongs to the ABC transporter superfamily.</text>
</comment>
<dbReference type="InterPro" id="IPR027417">
    <property type="entry name" value="P-loop_NTPase"/>
</dbReference>
<comment type="subcellular location">
    <subcellularLocation>
        <location evidence="1">Cell inner membrane</location>
        <topology evidence="1">Peripheral membrane protein</topology>
    </subcellularLocation>
</comment>
<evidence type="ECO:0000256" key="7">
    <source>
        <dbReference type="ARBA" id="ARBA00023136"/>
    </source>
</evidence>
<gene>
    <name evidence="9" type="ORF">CAY53_05725</name>
</gene>
<proteinExistence type="inferred from homology"/>
<dbReference type="RefSeq" id="WP_104936317.1">
    <property type="nucleotide sequence ID" value="NZ_CP021255.1"/>
</dbReference>
<evidence type="ECO:0000256" key="3">
    <source>
        <dbReference type="ARBA" id="ARBA00022448"/>
    </source>
</evidence>
<dbReference type="PANTHER" id="PTHR43297">
    <property type="entry name" value="OLIGOPEPTIDE TRANSPORT ATP-BINDING PROTEIN APPD"/>
    <property type="match status" value="1"/>
</dbReference>
<dbReference type="InterPro" id="IPR003593">
    <property type="entry name" value="AAA+_ATPase"/>
</dbReference>
<keyword evidence="4" id="KW-1003">Cell membrane</keyword>
<evidence type="ECO:0000313" key="9">
    <source>
        <dbReference type="EMBL" id="AVD71039.1"/>
    </source>
</evidence>
<dbReference type="EMBL" id="CP021255">
    <property type="protein sequence ID" value="AVD71039.1"/>
    <property type="molecule type" value="Genomic_DNA"/>
</dbReference>
<dbReference type="Gene3D" id="3.40.50.300">
    <property type="entry name" value="P-loop containing nucleotide triphosphate hydrolases"/>
    <property type="match status" value="1"/>
</dbReference>
<dbReference type="PROSITE" id="PS00211">
    <property type="entry name" value="ABC_TRANSPORTER_1"/>
    <property type="match status" value="1"/>
</dbReference>
<evidence type="ECO:0000256" key="2">
    <source>
        <dbReference type="ARBA" id="ARBA00005417"/>
    </source>
</evidence>
<dbReference type="PROSITE" id="PS50893">
    <property type="entry name" value="ABC_TRANSPORTER_2"/>
    <property type="match status" value="1"/>
</dbReference>
<dbReference type="GO" id="GO:0005524">
    <property type="term" value="F:ATP binding"/>
    <property type="evidence" value="ECO:0007669"/>
    <property type="project" value="UniProtKB-KW"/>
</dbReference>
<keyword evidence="3" id="KW-0813">Transport</keyword>
<name>A0A2L1GMX8_9BACT</name>
<dbReference type="SUPFAM" id="SSF52540">
    <property type="entry name" value="P-loop containing nucleoside triphosphate hydrolases"/>
    <property type="match status" value="1"/>
</dbReference>
<dbReference type="InterPro" id="IPR003439">
    <property type="entry name" value="ABC_transporter-like_ATP-bd"/>
</dbReference>
<evidence type="ECO:0000259" key="8">
    <source>
        <dbReference type="PROSITE" id="PS50893"/>
    </source>
</evidence>
<protein>
    <recommendedName>
        <fullName evidence="8">ABC transporter domain-containing protein</fullName>
    </recommendedName>
</protein>
<dbReference type="Proteomes" id="UP000239867">
    <property type="component" value="Chromosome"/>
</dbReference>
<dbReference type="CDD" id="cd03257">
    <property type="entry name" value="ABC_NikE_OppD_transporters"/>
    <property type="match status" value="1"/>
</dbReference>
<accession>A0A2L1GMX8</accession>